<keyword evidence="1" id="KW-0472">Membrane</keyword>
<comment type="caution">
    <text evidence="2">The sequence shown here is derived from an EMBL/GenBank/DDBJ whole genome shotgun (WGS) entry which is preliminary data.</text>
</comment>
<feature type="transmembrane region" description="Helical" evidence="1">
    <location>
        <begin position="85"/>
        <end position="105"/>
    </location>
</feature>
<gene>
    <name evidence="2" type="ORF">OCK74_16030</name>
</gene>
<keyword evidence="1" id="KW-1133">Transmembrane helix</keyword>
<keyword evidence="3" id="KW-1185">Reference proteome</keyword>
<sequence length="135" mass="16181">YMFYKVLKAGYTICYQADAYVWHKHRKDMKALKRQVYNYSRGHVAYHLHTWLNDNDWRGYKRIFYELPKIHMIRFAKSLVGRSNFPISMILLEIAGNILGPWAFYSSLWRVKKLGRSARYIPPKENATIKNKNAY</sequence>
<reference evidence="2" key="1">
    <citation type="submission" date="2022-09" db="EMBL/GenBank/DDBJ databases">
        <authorList>
            <person name="Yuan C."/>
            <person name="Ke Z."/>
        </authorList>
    </citation>
    <scope>NUCLEOTIDE SEQUENCE</scope>
    <source>
        <strain evidence="2">LB-8</strain>
    </source>
</reference>
<name>A0A9X3BIY5_9BACT</name>
<evidence type="ECO:0000256" key="1">
    <source>
        <dbReference type="SAM" id="Phobius"/>
    </source>
</evidence>
<dbReference type="AlphaFoldDB" id="A0A9X3BIY5"/>
<dbReference type="Proteomes" id="UP001155483">
    <property type="component" value="Unassembled WGS sequence"/>
</dbReference>
<feature type="non-terminal residue" evidence="2">
    <location>
        <position position="1"/>
    </location>
</feature>
<accession>A0A9X3BIY5</accession>
<protein>
    <recommendedName>
        <fullName evidence="4">Glycosyl transferase family 2</fullName>
    </recommendedName>
</protein>
<evidence type="ECO:0008006" key="4">
    <source>
        <dbReference type="Google" id="ProtNLM"/>
    </source>
</evidence>
<organism evidence="2 3">
    <name type="scientific">Paraflavisolibacter caeni</name>
    <dbReference type="NCBI Taxonomy" id="2982496"/>
    <lineage>
        <taxon>Bacteria</taxon>
        <taxon>Pseudomonadati</taxon>
        <taxon>Bacteroidota</taxon>
        <taxon>Chitinophagia</taxon>
        <taxon>Chitinophagales</taxon>
        <taxon>Chitinophagaceae</taxon>
        <taxon>Paraflavisolibacter</taxon>
    </lineage>
</organism>
<evidence type="ECO:0000313" key="3">
    <source>
        <dbReference type="Proteomes" id="UP001155483"/>
    </source>
</evidence>
<keyword evidence="1" id="KW-0812">Transmembrane</keyword>
<evidence type="ECO:0000313" key="2">
    <source>
        <dbReference type="EMBL" id="MCU7550628.1"/>
    </source>
</evidence>
<reference evidence="2" key="2">
    <citation type="submission" date="2023-04" db="EMBL/GenBank/DDBJ databases">
        <title>Paracnuella aquatica gen. nov., sp. nov., a member of the family Chitinophagaceae isolated from a hot spring.</title>
        <authorList>
            <person name="Wang C."/>
        </authorList>
    </citation>
    <scope>NUCLEOTIDE SEQUENCE</scope>
    <source>
        <strain evidence="2">LB-8</strain>
    </source>
</reference>
<dbReference type="EMBL" id="JAOTIF010000013">
    <property type="protein sequence ID" value="MCU7550628.1"/>
    <property type="molecule type" value="Genomic_DNA"/>
</dbReference>
<proteinExistence type="predicted"/>